<organism evidence="2 3">
    <name type="scientific">Chitinophaga rupis</name>
    <dbReference type="NCBI Taxonomy" id="573321"/>
    <lineage>
        <taxon>Bacteria</taxon>
        <taxon>Pseudomonadati</taxon>
        <taxon>Bacteroidota</taxon>
        <taxon>Chitinophagia</taxon>
        <taxon>Chitinophagales</taxon>
        <taxon>Chitinophagaceae</taxon>
        <taxon>Chitinophaga</taxon>
    </lineage>
</organism>
<sequence>MLRFHKYAFIACILSAGLFFSFTAAAQEFPKGWVFPLELGQGSVTTFHNSPDLYLGSLTFIPQYTLIKSRLRIGAAVAGAYTNKRVYGLAGPHLALMLTDKPKVLSSTVLNIQLTAEHLWGTKEQRLAGGGLTAEVGQLATFSIKALRDYQLNTWWLQAAIGVNLFMKKPSENPFDSVP</sequence>
<reference evidence="2 3" key="1">
    <citation type="submission" date="2016-10" db="EMBL/GenBank/DDBJ databases">
        <authorList>
            <person name="de Groot N.N."/>
        </authorList>
    </citation>
    <scope>NUCLEOTIDE SEQUENCE [LARGE SCALE GENOMIC DNA]</scope>
    <source>
        <strain evidence="2 3">DSM 21039</strain>
    </source>
</reference>
<gene>
    <name evidence="2" type="ORF">SAMN04488505_106279</name>
</gene>
<evidence type="ECO:0000256" key="1">
    <source>
        <dbReference type="SAM" id="SignalP"/>
    </source>
</evidence>
<dbReference type="AlphaFoldDB" id="A0A1H8BMG1"/>
<dbReference type="STRING" id="573321.SAMN04488505_106279"/>
<evidence type="ECO:0000313" key="2">
    <source>
        <dbReference type="EMBL" id="SEM83699.1"/>
    </source>
</evidence>
<feature type="signal peptide" evidence="1">
    <location>
        <begin position="1"/>
        <end position="26"/>
    </location>
</feature>
<evidence type="ECO:0000313" key="3">
    <source>
        <dbReference type="Proteomes" id="UP000198984"/>
    </source>
</evidence>
<protein>
    <recommendedName>
        <fullName evidence="4">Outer membrane protein beta-barrel domain-containing protein</fullName>
    </recommendedName>
</protein>
<keyword evidence="3" id="KW-1185">Reference proteome</keyword>
<feature type="chain" id="PRO_5011576724" description="Outer membrane protein beta-barrel domain-containing protein" evidence="1">
    <location>
        <begin position="27"/>
        <end position="179"/>
    </location>
</feature>
<evidence type="ECO:0008006" key="4">
    <source>
        <dbReference type="Google" id="ProtNLM"/>
    </source>
</evidence>
<name>A0A1H8BMG1_9BACT</name>
<proteinExistence type="predicted"/>
<accession>A0A1H8BMG1</accession>
<dbReference type="EMBL" id="FOBB01000006">
    <property type="protein sequence ID" value="SEM83699.1"/>
    <property type="molecule type" value="Genomic_DNA"/>
</dbReference>
<dbReference type="Proteomes" id="UP000198984">
    <property type="component" value="Unassembled WGS sequence"/>
</dbReference>
<keyword evidence="1" id="KW-0732">Signal</keyword>